<comment type="function">
    <text evidence="8">Presumably involved in the processing and regular turnover of intracellular proteins. Catalyzes the removal of unsubstituted N-terminal amino acids from various peptides.</text>
</comment>
<feature type="active site" evidence="8">
    <location>
        <position position="284"/>
    </location>
</feature>
<keyword evidence="8" id="KW-0479">Metal-binding</keyword>
<evidence type="ECO:0000313" key="11">
    <source>
        <dbReference type="EMBL" id="WDI31050.1"/>
    </source>
</evidence>
<dbReference type="PANTHER" id="PTHR11963:SF23">
    <property type="entry name" value="CYTOSOL AMINOPEPTIDASE"/>
    <property type="match status" value="1"/>
</dbReference>
<dbReference type="Proteomes" id="UP001214043">
    <property type="component" value="Chromosome"/>
</dbReference>
<evidence type="ECO:0000256" key="7">
    <source>
        <dbReference type="ARBA" id="ARBA00023211"/>
    </source>
</evidence>
<dbReference type="SUPFAM" id="SSF53187">
    <property type="entry name" value="Zn-dependent exopeptidases"/>
    <property type="match status" value="1"/>
</dbReference>
<feature type="signal peptide" evidence="9">
    <location>
        <begin position="1"/>
        <end position="19"/>
    </location>
</feature>
<evidence type="ECO:0000256" key="8">
    <source>
        <dbReference type="HAMAP-Rule" id="MF_00181"/>
    </source>
</evidence>
<feature type="binding site" evidence="8">
    <location>
        <position position="356"/>
    </location>
    <ligand>
        <name>Mn(2+)</name>
        <dbReference type="ChEBI" id="CHEBI:29035"/>
        <label>2</label>
    </ligand>
</feature>
<dbReference type="PANTHER" id="PTHR11963">
    <property type="entry name" value="LEUCINE AMINOPEPTIDASE-RELATED"/>
    <property type="match status" value="1"/>
</dbReference>
<evidence type="ECO:0000256" key="9">
    <source>
        <dbReference type="SAM" id="SignalP"/>
    </source>
</evidence>
<dbReference type="InterPro" id="IPR000819">
    <property type="entry name" value="Peptidase_M17_C"/>
</dbReference>
<dbReference type="PROSITE" id="PS00631">
    <property type="entry name" value="CYTOSOL_AP"/>
    <property type="match status" value="1"/>
</dbReference>
<dbReference type="NCBIfam" id="NF002077">
    <property type="entry name" value="PRK00913.2-4"/>
    <property type="match status" value="1"/>
</dbReference>
<comment type="subcellular location">
    <subcellularLocation>
        <location evidence="8">Cytoplasm</location>
    </subcellularLocation>
</comment>
<comment type="cofactor">
    <cofactor evidence="8">
        <name>Mn(2+)</name>
        <dbReference type="ChEBI" id="CHEBI:29035"/>
    </cofactor>
    <text evidence="8">Binds 2 manganese ions per subunit.</text>
</comment>
<feature type="binding site" evidence="8">
    <location>
        <position position="272"/>
    </location>
    <ligand>
        <name>Mn(2+)</name>
        <dbReference type="ChEBI" id="CHEBI:29035"/>
        <label>2</label>
    </ligand>
</feature>
<evidence type="ECO:0000313" key="12">
    <source>
        <dbReference type="Proteomes" id="UP001214043"/>
    </source>
</evidence>
<dbReference type="PRINTS" id="PR00481">
    <property type="entry name" value="LAMNOPPTDASE"/>
</dbReference>
<organism evidence="11 12">
    <name type="scientific">Hyphococcus flavus</name>
    <dbReference type="NCBI Taxonomy" id="1866326"/>
    <lineage>
        <taxon>Bacteria</taxon>
        <taxon>Pseudomonadati</taxon>
        <taxon>Pseudomonadota</taxon>
        <taxon>Alphaproteobacteria</taxon>
        <taxon>Parvularculales</taxon>
        <taxon>Parvularculaceae</taxon>
        <taxon>Hyphococcus</taxon>
    </lineage>
</organism>
<reference evidence="11" key="1">
    <citation type="submission" date="2023-02" db="EMBL/GenBank/DDBJ databases">
        <title>Genome sequence of Hyphococcus flavus.</title>
        <authorList>
            <person name="Rong J.-C."/>
            <person name="Zhao Q."/>
            <person name="Yi M."/>
            <person name="Wu J.-Y."/>
        </authorList>
    </citation>
    <scope>NUCLEOTIDE SEQUENCE</scope>
    <source>
        <strain evidence="11">MCCC 1K03223</strain>
    </source>
</reference>
<dbReference type="InterPro" id="IPR011356">
    <property type="entry name" value="Leucine_aapep/pepB"/>
</dbReference>
<dbReference type="InterPro" id="IPR043472">
    <property type="entry name" value="Macro_dom-like"/>
</dbReference>
<dbReference type="GO" id="GO:0070006">
    <property type="term" value="F:metalloaminopeptidase activity"/>
    <property type="evidence" value="ECO:0007669"/>
    <property type="project" value="InterPro"/>
</dbReference>
<evidence type="ECO:0000256" key="6">
    <source>
        <dbReference type="ARBA" id="ARBA00022801"/>
    </source>
</evidence>
<dbReference type="InterPro" id="IPR008283">
    <property type="entry name" value="Peptidase_M17_N"/>
</dbReference>
<keyword evidence="7 8" id="KW-0464">Manganese</keyword>
<dbReference type="NCBIfam" id="NF002075">
    <property type="entry name" value="PRK00913.2-2"/>
    <property type="match status" value="1"/>
</dbReference>
<dbReference type="GO" id="GO:0030145">
    <property type="term" value="F:manganese ion binding"/>
    <property type="evidence" value="ECO:0007669"/>
    <property type="project" value="UniProtKB-UniRule"/>
</dbReference>
<dbReference type="Pfam" id="PF02789">
    <property type="entry name" value="Peptidase_M17_N"/>
    <property type="match status" value="1"/>
</dbReference>
<feature type="binding site" evidence="8">
    <location>
        <position position="277"/>
    </location>
    <ligand>
        <name>Mn(2+)</name>
        <dbReference type="ChEBI" id="CHEBI:29035"/>
        <label>1</label>
    </ligand>
</feature>
<feature type="binding site" evidence="8">
    <location>
        <position position="295"/>
    </location>
    <ligand>
        <name>Mn(2+)</name>
        <dbReference type="ChEBI" id="CHEBI:29035"/>
        <label>2</label>
    </ligand>
</feature>
<dbReference type="EC" id="3.4.11.1" evidence="8"/>
<dbReference type="GO" id="GO:0005737">
    <property type="term" value="C:cytoplasm"/>
    <property type="evidence" value="ECO:0007669"/>
    <property type="project" value="UniProtKB-SubCell"/>
</dbReference>
<feature type="active site" evidence="8">
    <location>
        <position position="358"/>
    </location>
</feature>
<dbReference type="RefSeq" id="WP_274492872.1">
    <property type="nucleotide sequence ID" value="NZ_CP118166.1"/>
</dbReference>
<dbReference type="Gene3D" id="3.40.220.10">
    <property type="entry name" value="Leucine Aminopeptidase, subunit E, domain 1"/>
    <property type="match status" value="1"/>
</dbReference>
<accession>A0AAE9ZIN8</accession>
<feature type="binding site" evidence="8">
    <location>
        <position position="356"/>
    </location>
    <ligand>
        <name>Mn(2+)</name>
        <dbReference type="ChEBI" id="CHEBI:29035"/>
        <label>1</label>
    </ligand>
</feature>
<comment type="catalytic activity">
    <reaction evidence="1 8">
        <text>Release of an N-terminal amino acid, Xaa-|-Yaa-, in which Xaa is preferably Leu, but may be other amino acids including Pro although not Arg or Lys, and Yaa may be Pro. Amino acid amides and methyl esters are also readily hydrolyzed, but rates on arylamides are exceedingly low.</text>
        <dbReference type="EC" id="3.4.11.1"/>
    </reaction>
</comment>
<name>A0AAE9ZIN8_9PROT</name>
<evidence type="ECO:0000256" key="2">
    <source>
        <dbReference type="ARBA" id="ARBA00000967"/>
    </source>
</evidence>
<dbReference type="AlphaFoldDB" id="A0AAE9ZIN8"/>
<comment type="catalytic activity">
    <reaction evidence="2 8">
        <text>Release of an N-terminal amino acid, preferentially leucine, but not glutamic or aspartic acids.</text>
        <dbReference type="EC" id="3.4.11.10"/>
    </reaction>
</comment>
<evidence type="ECO:0000256" key="4">
    <source>
        <dbReference type="ARBA" id="ARBA00022438"/>
    </source>
</evidence>
<keyword evidence="5 8" id="KW-0645">Protease</keyword>
<keyword evidence="9" id="KW-0732">Signal</keyword>
<feature type="binding site" evidence="8">
    <location>
        <position position="277"/>
    </location>
    <ligand>
        <name>Mn(2+)</name>
        <dbReference type="ChEBI" id="CHEBI:29035"/>
        <label>2</label>
    </ligand>
</feature>
<keyword evidence="6 8" id="KW-0378">Hydrolase</keyword>
<dbReference type="EMBL" id="CP118166">
    <property type="protein sequence ID" value="WDI31050.1"/>
    <property type="molecule type" value="Genomic_DNA"/>
</dbReference>
<dbReference type="HAMAP" id="MF_00181">
    <property type="entry name" value="Cytosol_peptidase_M17"/>
    <property type="match status" value="1"/>
</dbReference>
<dbReference type="InterPro" id="IPR023042">
    <property type="entry name" value="Peptidase_M17_leu_NH2_pept"/>
</dbReference>
<feature type="binding site" evidence="8">
    <location>
        <position position="354"/>
    </location>
    <ligand>
        <name>Mn(2+)</name>
        <dbReference type="ChEBI" id="CHEBI:29035"/>
        <label>1</label>
    </ligand>
</feature>
<dbReference type="EC" id="3.4.11.10" evidence="8"/>
<evidence type="ECO:0000259" key="10">
    <source>
        <dbReference type="PROSITE" id="PS00631"/>
    </source>
</evidence>
<keyword evidence="4 8" id="KW-0031">Aminopeptidase</keyword>
<sequence>MKAVLYSILVFFVTSSAWAQREVTFTDTVKPEGALIIAMRDNNPPQFLDALIGNDELLRLQRAIEASNFEGNAGQIATIYNGAIDFGEIHLIGLGDDLMKKRDWEDFGGYAGKTARTSKSDTVFVITDSDDIASILSAGFGAAIGQYSFDSYKSDTSPVSGTIAFVTQNSSTAIATYEDRYRHLAESVRWARDMQSEPGNILYPEEFVRRARELIDRAPNVSIDVLNVRNMEQLGMGAILGVGQGSTRPPQIMIIRYSGGRPDEAPLVYAGKGITFDTGGISLKPKAGMWPMKADMTGAAVVVGAISSIAKSREPVNVVAIAALAENMPDGGAQRPGDVVRTMSGKTVEIMSTDAEGRLVLSDAVWYAQERYNPELLVDVATLTGSVGGALSDEYGGLFTRDDKIADKLINAGELSGEDLWRLPLHPNHDKQIVSVIADLKNADTGAPGASTGAAFIGSFITAETPWAHLDIAGVDWRTDPLPTVPAGASGFGVRLLDQLARDMAVN</sequence>
<keyword evidence="12" id="KW-1185">Reference proteome</keyword>
<feature type="chain" id="PRO_5042181286" description="Probable cytosol aminopeptidase" evidence="9">
    <location>
        <begin position="20"/>
        <end position="507"/>
    </location>
</feature>
<protein>
    <recommendedName>
        <fullName evidence="8">Probable cytosol aminopeptidase</fullName>
        <ecNumber evidence="8">3.4.11.1</ecNumber>
    </recommendedName>
    <alternativeName>
        <fullName evidence="8">Leucine aminopeptidase</fullName>
        <shortName evidence="8">LAP</shortName>
        <ecNumber evidence="8">3.4.11.10</ecNumber>
    </alternativeName>
    <alternativeName>
        <fullName evidence="8">Leucyl aminopeptidase</fullName>
    </alternativeName>
</protein>
<proteinExistence type="inferred from homology"/>
<evidence type="ECO:0000256" key="1">
    <source>
        <dbReference type="ARBA" id="ARBA00000135"/>
    </source>
</evidence>
<dbReference type="CDD" id="cd00433">
    <property type="entry name" value="Peptidase_M17"/>
    <property type="match status" value="1"/>
</dbReference>
<gene>
    <name evidence="8" type="primary">pepA</name>
    <name evidence="11" type="ORF">PUV54_13925</name>
</gene>
<evidence type="ECO:0000256" key="5">
    <source>
        <dbReference type="ARBA" id="ARBA00022670"/>
    </source>
</evidence>
<feature type="domain" description="Cytosol aminopeptidase" evidence="10">
    <location>
        <begin position="352"/>
        <end position="359"/>
    </location>
</feature>
<dbReference type="Pfam" id="PF00883">
    <property type="entry name" value="Peptidase_M17"/>
    <property type="match status" value="1"/>
</dbReference>
<comment type="similarity">
    <text evidence="3 8">Belongs to the peptidase M17 family.</text>
</comment>
<evidence type="ECO:0000256" key="3">
    <source>
        <dbReference type="ARBA" id="ARBA00009528"/>
    </source>
</evidence>
<dbReference type="KEGG" id="hfl:PUV54_13925"/>
<dbReference type="GO" id="GO:0006508">
    <property type="term" value="P:proteolysis"/>
    <property type="evidence" value="ECO:0007669"/>
    <property type="project" value="UniProtKB-KW"/>
</dbReference>
<dbReference type="SUPFAM" id="SSF52949">
    <property type="entry name" value="Macro domain-like"/>
    <property type="match status" value="1"/>
</dbReference>
<dbReference type="Gene3D" id="3.40.630.10">
    <property type="entry name" value="Zn peptidases"/>
    <property type="match status" value="1"/>
</dbReference>
<keyword evidence="8" id="KW-0963">Cytoplasm</keyword>